<evidence type="ECO:0000256" key="13">
    <source>
        <dbReference type="ARBA" id="ARBA00023180"/>
    </source>
</evidence>
<dbReference type="InterPro" id="IPR003595">
    <property type="entry name" value="Tyr_Pase_cat"/>
</dbReference>
<evidence type="ECO:0000259" key="19">
    <source>
        <dbReference type="PROSITE" id="PS50056"/>
    </source>
</evidence>
<comment type="similarity">
    <text evidence="2">Belongs to the protein-tyrosine phosphatase family. Receptor class 2A subfamily.</text>
</comment>
<keyword evidence="11" id="KW-1015">Disulfide bond</keyword>
<dbReference type="EMBL" id="CAXLJL010000245">
    <property type="protein sequence ID" value="CAL5135162.1"/>
    <property type="molecule type" value="Genomic_DNA"/>
</dbReference>
<evidence type="ECO:0000256" key="14">
    <source>
        <dbReference type="ARBA" id="ARBA00023319"/>
    </source>
</evidence>
<dbReference type="FunFam" id="2.60.40.10:FF:000032">
    <property type="entry name" value="palladin isoform X1"/>
    <property type="match status" value="1"/>
</dbReference>
<dbReference type="PRINTS" id="PR00700">
    <property type="entry name" value="PRTYPHPHTASE"/>
</dbReference>
<dbReference type="InterPro" id="IPR029021">
    <property type="entry name" value="Prot-tyrosine_phosphatase-like"/>
</dbReference>
<dbReference type="PROSITE" id="PS50055">
    <property type="entry name" value="TYR_PHOSPHATASE_PTP"/>
    <property type="match status" value="2"/>
</dbReference>
<feature type="domain" description="Ig-like" evidence="20">
    <location>
        <begin position="76"/>
        <end position="165"/>
    </location>
</feature>
<dbReference type="GO" id="GO:0004725">
    <property type="term" value="F:protein tyrosine phosphatase activity"/>
    <property type="evidence" value="ECO:0007669"/>
    <property type="project" value="UniProtKB-EC"/>
</dbReference>
<comment type="catalytic activity">
    <reaction evidence="15">
        <text>O-phospho-L-tyrosyl-[protein] + H2O = L-tyrosyl-[protein] + phosphate</text>
        <dbReference type="Rhea" id="RHEA:10684"/>
        <dbReference type="Rhea" id="RHEA-COMP:10136"/>
        <dbReference type="Rhea" id="RHEA-COMP:20101"/>
        <dbReference type="ChEBI" id="CHEBI:15377"/>
        <dbReference type="ChEBI" id="CHEBI:43474"/>
        <dbReference type="ChEBI" id="CHEBI:46858"/>
        <dbReference type="ChEBI" id="CHEBI:61978"/>
        <dbReference type="EC" id="3.1.3.48"/>
    </reaction>
</comment>
<dbReference type="Pfam" id="PF07679">
    <property type="entry name" value="I-set"/>
    <property type="match status" value="2"/>
</dbReference>
<dbReference type="InterPro" id="IPR013783">
    <property type="entry name" value="Ig-like_fold"/>
</dbReference>
<keyword evidence="4 17" id="KW-0812">Transmembrane</keyword>
<dbReference type="PANTHER" id="PTHR46957">
    <property type="entry name" value="CYTOKINE RECEPTOR"/>
    <property type="match status" value="1"/>
</dbReference>
<evidence type="ECO:0000256" key="4">
    <source>
        <dbReference type="ARBA" id="ARBA00022692"/>
    </source>
</evidence>
<evidence type="ECO:0000256" key="17">
    <source>
        <dbReference type="SAM" id="Phobius"/>
    </source>
</evidence>
<dbReference type="SMART" id="SM00404">
    <property type="entry name" value="PTPc_motif"/>
    <property type="match status" value="2"/>
</dbReference>
<organism evidence="22 23">
    <name type="scientific">Calicophoron daubneyi</name>
    <name type="common">Rumen fluke</name>
    <name type="synonym">Paramphistomum daubneyi</name>
    <dbReference type="NCBI Taxonomy" id="300641"/>
    <lineage>
        <taxon>Eukaryota</taxon>
        <taxon>Metazoa</taxon>
        <taxon>Spiralia</taxon>
        <taxon>Lophotrochozoa</taxon>
        <taxon>Platyhelminthes</taxon>
        <taxon>Trematoda</taxon>
        <taxon>Digenea</taxon>
        <taxon>Plagiorchiida</taxon>
        <taxon>Pronocephalata</taxon>
        <taxon>Paramphistomoidea</taxon>
        <taxon>Paramphistomidae</taxon>
        <taxon>Calicophoron</taxon>
    </lineage>
</organism>
<dbReference type="EC" id="3.1.3.48" evidence="3"/>
<dbReference type="Gene3D" id="3.90.190.10">
    <property type="entry name" value="Protein tyrosine phosphatase superfamily"/>
    <property type="match status" value="3"/>
</dbReference>
<dbReference type="SMART" id="SM00060">
    <property type="entry name" value="FN3"/>
    <property type="match status" value="7"/>
</dbReference>
<feature type="domain" description="Tyrosine-protein phosphatase" evidence="18">
    <location>
        <begin position="2428"/>
        <end position="2734"/>
    </location>
</feature>
<evidence type="ECO:0000256" key="5">
    <source>
        <dbReference type="ARBA" id="ARBA00022729"/>
    </source>
</evidence>
<proteinExistence type="inferred from homology"/>
<evidence type="ECO:0000259" key="18">
    <source>
        <dbReference type="PROSITE" id="PS50055"/>
    </source>
</evidence>
<feature type="domain" description="Fibronectin type-III" evidence="21">
    <location>
        <begin position="530"/>
        <end position="649"/>
    </location>
</feature>
<feature type="compositionally biased region" description="Polar residues" evidence="16">
    <location>
        <begin position="831"/>
        <end position="849"/>
    </location>
</feature>
<dbReference type="SMART" id="SM00194">
    <property type="entry name" value="PTPc"/>
    <property type="match status" value="2"/>
</dbReference>
<keyword evidence="14" id="KW-0393">Immunoglobulin domain</keyword>
<dbReference type="Pfam" id="PF00102">
    <property type="entry name" value="Y_phosphatase"/>
    <property type="match status" value="4"/>
</dbReference>
<feature type="region of interest" description="Disordered" evidence="16">
    <location>
        <begin position="831"/>
        <end position="858"/>
    </location>
</feature>
<keyword evidence="8" id="KW-0904">Protein phosphatase</keyword>
<feature type="domain" description="Tyrosine-protein phosphatase" evidence="18">
    <location>
        <begin position="1984"/>
        <end position="2321"/>
    </location>
</feature>
<evidence type="ECO:0000256" key="3">
    <source>
        <dbReference type="ARBA" id="ARBA00013064"/>
    </source>
</evidence>
<evidence type="ECO:0000256" key="7">
    <source>
        <dbReference type="ARBA" id="ARBA00022801"/>
    </source>
</evidence>
<comment type="subcellular location">
    <subcellularLocation>
        <location evidence="1">Membrane</location>
        <topology evidence="1">Single-pass type I membrane protein</topology>
    </subcellularLocation>
</comment>
<keyword evidence="5" id="KW-0732">Signal</keyword>
<dbReference type="InterPro" id="IPR003598">
    <property type="entry name" value="Ig_sub2"/>
</dbReference>
<evidence type="ECO:0000256" key="16">
    <source>
        <dbReference type="SAM" id="MobiDB-lite"/>
    </source>
</evidence>
<accession>A0AAV2TCF0</accession>
<feature type="region of interest" description="Disordered" evidence="16">
    <location>
        <begin position="1617"/>
        <end position="1637"/>
    </location>
</feature>
<feature type="transmembrane region" description="Helical" evidence="17">
    <location>
        <begin position="1697"/>
        <end position="1721"/>
    </location>
</feature>
<dbReference type="PROSITE" id="PS50056">
    <property type="entry name" value="TYR_PHOSPHATASE_2"/>
    <property type="match status" value="2"/>
</dbReference>
<evidence type="ECO:0000256" key="8">
    <source>
        <dbReference type="ARBA" id="ARBA00022912"/>
    </source>
</evidence>
<dbReference type="Pfam" id="PF13927">
    <property type="entry name" value="Ig_3"/>
    <property type="match status" value="1"/>
</dbReference>
<feature type="domain" description="Tyrosine specific protein phosphatases" evidence="19">
    <location>
        <begin position="2649"/>
        <end position="2725"/>
    </location>
</feature>
<name>A0AAV2TCF0_CALDB</name>
<feature type="domain" description="Tyrosine specific protein phosphatases" evidence="19">
    <location>
        <begin position="2238"/>
        <end position="2312"/>
    </location>
</feature>
<keyword evidence="12" id="KW-0675">Receptor</keyword>
<dbReference type="Gene3D" id="2.60.40.10">
    <property type="entry name" value="Immunoglobulins"/>
    <property type="match status" value="8"/>
</dbReference>
<dbReference type="SMART" id="SM00409">
    <property type="entry name" value="IG"/>
    <property type="match status" value="3"/>
</dbReference>
<dbReference type="GO" id="GO:0016020">
    <property type="term" value="C:membrane"/>
    <property type="evidence" value="ECO:0007669"/>
    <property type="project" value="UniProtKB-SubCell"/>
</dbReference>
<dbReference type="InterPro" id="IPR016130">
    <property type="entry name" value="Tyr_Pase_AS"/>
</dbReference>
<dbReference type="SMART" id="SM00408">
    <property type="entry name" value="IGc2"/>
    <property type="match status" value="3"/>
</dbReference>
<evidence type="ECO:0000256" key="6">
    <source>
        <dbReference type="ARBA" id="ARBA00022737"/>
    </source>
</evidence>
<dbReference type="PANTHER" id="PTHR46957:SF6">
    <property type="entry name" value="PROTEIN-TYROSINE-PHOSPHATASE"/>
    <property type="match status" value="1"/>
</dbReference>
<keyword evidence="9 17" id="KW-1133">Transmembrane helix</keyword>
<dbReference type="PROSITE" id="PS50835">
    <property type="entry name" value="IG_LIKE"/>
    <property type="match status" value="3"/>
</dbReference>
<feature type="domain" description="Ig-like" evidence="20">
    <location>
        <begin position="273"/>
        <end position="358"/>
    </location>
</feature>
<evidence type="ECO:0000256" key="1">
    <source>
        <dbReference type="ARBA" id="ARBA00004479"/>
    </source>
</evidence>
<evidence type="ECO:0000313" key="23">
    <source>
        <dbReference type="Proteomes" id="UP001497525"/>
    </source>
</evidence>
<keyword evidence="7" id="KW-0378">Hydrolase</keyword>
<dbReference type="FunFam" id="2.60.40.10:FF:000010">
    <property type="entry name" value="receptor-type tyrosine-protein phosphatase delta isoform X1"/>
    <property type="match status" value="1"/>
</dbReference>
<feature type="domain" description="Ig-like" evidence="20">
    <location>
        <begin position="178"/>
        <end position="259"/>
    </location>
</feature>
<feature type="domain" description="Fibronectin type-III" evidence="21">
    <location>
        <begin position="653"/>
        <end position="766"/>
    </location>
</feature>
<dbReference type="InterPro" id="IPR050713">
    <property type="entry name" value="RTP_Phos/Ushers"/>
</dbReference>
<dbReference type="InterPro" id="IPR000387">
    <property type="entry name" value="Tyr_Pase_dom"/>
</dbReference>
<feature type="compositionally biased region" description="Polar residues" evidence="16">
    <location>
        <begin position="2604"/>
        <end position="2617"/>
    </location>
</feature>
<sequence>MYPVRMQINTVPHQNDHTSLPDLHKIRNASKFHTPLENSVISHRVSRGLRDISPHVNIPYGPYDPHQSIYYVQKKPRITRPPVSTTTIVGQSVLFVCLVEGNPAPKVQWKVSGAFVSEARFGKTVRAPRGSVLRVTNALPDHNGAVVTCTATNALGRAEESANLRVYADETATPPGYPRFLNSFSVIVAKKNAGVELECRATGDPQPDISWYKNSVPVDLSNPRFTKMDEGNLKISNLVEEDEGKYECAARNDKGTRLSSGDNLLVRAKRFRPHFTKVPSPRQIVPPGGRLSLSCTAVGAPVPTVDWYRGSRRLQQEKLEKQLPGTARILLLDLSESVNVTCVAESSMGRINHEVQVVVKTLPSPPGQPYLVDVGSQHARIAFEPSPTWKTSPISSYLVFWVPKEHFSNHSLYTMPNQANSLSYPTPELLESFNLDEDSVATKPKLITVTPKFQNVTKLVGDRVKIVDQGTGSKISRPSGQYQAILANLSPLKPYMEYMVWSRAVGSDGDASLPSQTLAFTTQEIAPTSPPRNVRVQAISNAAVTVYWDPPLEPNGLIRVYRIYHTSKPSLDLPFWDTSIVNLQDMSKENQQIPPNQDILTVVTPPKSGHLFILSHLITNATYYIRVSAVNGKGESPASDTALVIVRPGLLSSPRNLTAVAKSSQEVQLHWIEPDDVEQSARPLLHYSLEYAPVTSIGEDEQNKPLSDLDGAQVVHLKVDVRQNSMLISGLQADTQYVFRMASVTASGSGVRAIAYARTKKFVPAPPSKLSVTAISSTELQVSWKSPTSDEQSGIQVPNAGRIAYYELSWRPSTSSGGWLHSDQSSLPWAPQSMSSSGLPLESQGSSRRLVQAHPRSKQSDDYSAVISGLQPSTFYVVHLRAVAPSGSGDRAIAAPIQTWDRPPAAPRKLRLFSQIIPPTSLQMPPQVLIKVAWEPPITDGTEMSTPKWLGYRIRWRLLLSSPEVYTRLKRTVYGSDVTTADRWLFWAAPESKSERKDIGRFVPDALLSGELNTTETNWNPTPGCFLLGMIYEFRVAVITAVQLGQESIEQISIKGAAPSSFPIDLKIIDKPEPLILQWSPPDWAHRHGGFMGYEVRCRSVSTSQVLSNGYVYQNVTPENSGVRWPDGVKPNPRGLIAWPQGHIRLRSLAKIDKSQAIASSSKVACQVRVWNAYGSGPWSPKSIVYPKPAILPPPPGEIRALRFPTGEIRVSWAMPSELIQSLSSNERFGMFVQRPSRAISDIIYKRFAIYLSPRNAKNWTRHLTSGPVTELIVPSDESSQQYLVRVSSIGIKDHEGTWSDSVLTHQISRGVAIHVSNLNCSLLYLAQTKKWSLKLTWQTPSALLMKVNAEHLMHYRVNYTKVTGHSTPLTDGRYTREFSHRVEVARRNQIIVEHTVPGLHSNATYLVSVRPVMTAWESEDGSLYGMPTTIECPVPKGDTVTVLAPWISSAVSPPQENFISVGCAPVQWKSFGRINRVEYELLAQRIGSDNSTSQTLINLAQWSTDIIGPSNTHFRVRLSKTQTEYLPSPVLSGSYDQIAGRALEPKRDYALALRACSKSFPEPYTKNVLNSPLGRICYQSLWLNPVATDRPAPSPPVLRSSPDSDPDAVLWVSDSAAEDPSNQSNQPLPSDDATAHSPERALDIPLAYHGNQIQGAFKDITDNRDPVAQNDVRPNVETPEYSLSGAVGRKSLNMSMLITAISITVLILGIGLVCFLIIIYRRRRLEIRVPNEPDYNSWKQDGNLGRSKRWANRCGPGYSLLSWVNPNKHSPKHQMIGSVNLSEVHGPPPGSESVAANLHSTLSGFVPSYSDELASQASQSMCRPMSYRPGGTSGSGDLMNTTPYFGSLRGEGVHNNLTRMGSTDSANGTLYTVEPRGLHRTDSLPMGHLNRPMNTSSPLGGYPGQFGMRVGQPESLPGCNGYASGGINILNNLPSVGSGSGHFNSGSRALSLINTPPELPRLIEISQLVEHVQALKADNGRLMAAEFESIDPGGQFTWEHSNRVTNRPKNRYANVIAYDHSRVVLQPLSPDDPDSDYINANYLDGYRKQNAYIATQGPLPHTIADFWRMVWEQRSAMIVSMTRLEERARIKCEQYWPGGGSANIPLSCTASPSVHRIGQSRIADSKFWVKDKTFTNPINFKPGGFVRSDGEDSSLVVSNGLARYNASNEIGWGQPNADMLGEAVYGDITVGLLDTVELAYYTMRTFMLRRIGSSEHREVRQLQFTAWPDHGVPNHPAPLLMFLRRVRAECPPDSGPIVVHCSAGVGRTGAFILLDILLEQMRHEKAVDVFAAVSRLRSQRNFMVQTEDQYAFVYEALVEAASSGNTELTVRQLSGHWSRLTRSDHLGTEDVNPTVTTGLELEFSQLVSQTQLTKMMSSVPSSIGLLSPIDPISVHEDDKLSGGSSIPRLPPTNQAAIRPNAATHRANVMKNRNMDIIPHDANRVVIKAVRGVEGSDYINASYIDGYRSRAAYIATQTPLTGTLEDFWRMIWETGSCLIVRLESLPSPNDPKSGDAPIYWPTVNSARHGFLVIDPIATYTMSSYILRELRLTDTRDGTTRTVRQFDATPATDPMMDFEDFYYPKKRLSNPTEFIGQKDTGRVTKPSTSPTNTDPLLETSLTMGGGGSLNRITHRPLGANFKQQYQPMCEAILEVVIEVHKTKEHFGMEGPITVHCNLGAGRTGVFLAVALALERMRYEGVVDMFQTVKLLRWQRPGLVSSAAEYAFCYATALEYLESFERYAS</sequence>
<dbReference type="Pfam" id="PF00041">
    <property type="entry name" value="fn3"/>
    <property type="match status" value="3"/>
</dbReference>
<dbReference type="InterPro" id="IPR007110">
    <property type="entry name" value="Ig-like_dom"/>
</dbReference>
<dbReference type="CDD" id="cd00063">
    <property type="entry name" value="FN3"/>
    <property type="match status" value="3"/>
</dbReference>
<evidence type="ECO:0000259" key="21">
    <source>
        <dbReference type="PROSITE" id="PS50853"/>
    </source>
</evidence>
<dbReference type="SUPFAM" id="SSF52799">
    <property type="entry name" value="(Phosphotyrosine protein) phosphatases II"/>
    <property type="match status" value="2"/>
</dbReference>
<dbReference type="PROSITE" id="PS00383">
    <property type="entry name" value="TYR_PHOSPHATASE_1"/>
    <property type="match status" value="2"/>
</dbReference>
<gene>
    <name evidence="22" type="ORF">CDAUBV1_LOCUS9343</name>
</gene>
<evidence type="ECO:0000256" key="11">
    <source>
        <dbReference type="ARBA" id="ARBA00023157"/>
    </source>
</evidence>
<evidence type="ECO:0000259" key="20">
    <source>
        <dbReference type="PROSITE" id="PS50835"/>
    </source>
</evidence>
<dbReference type="Proteomes" id="UP001497525">
    <property type="component" value="Unassembled WGS sequence"/>
</dbReference>
<evidence type="ECO:0000256" key="15">
    <source>
        <dbReference type="ARBA" id="ARBA00051722"/>
    </source>
</evidence>
<feature type="region of interest" description="Disordered" evidence="16">
    <location>
        <begin position="2595"/>
        <end position="2617"/>
    </location>
</feature>
<keyword evidence="13" id="KW-0325">Glycoprotein</keyword>
<dbReference type="SUPFAM" id="SSF49265">
    <property type="entry name" value="Fibronectin type III"/>
    <property type="match status" value="4"/>
</dbReference>
<dbReference type="InterPro" id="IPR003961">
    <property type="entry name" value="FN3_dom"/>
</dbReference>
<dbReference type="InterPro" id="IPR036179">
    <property type="entry name" value="Ig-like_dom_sf"/>
</dbReference>
<feature type="domain" description="Fibronectin type-III" evidence="21">
    <location>
        <begin position="811"/>
        <end position="902"/>
    </location>
</feature>
<evidence type="ECO:0000256" key="9">
    <source>
        <dbReference type="ARBA" id="ARBA00022989"/>
    </source>
</evidence>
<dbReference type="InterPro" id="IPR013098">
    <property type="entry name" value="Ig_I-set"/>
</dbReference>
<evidence type="ECO:0000256" key="12">
    <source>
        <dbReference type="ARBA" id="ARBA00023170"/>
    </source>
</evidence>
<keyword evidence="6" id="KW-0677">Repeat</keyword>
<protein>
    <recommendedName>
        <fullName evidence="3">protein-tyrosine-phosphatase</fullName>
        <ecNumber evidence="3">3.1.3.48</ecNumber>
    </recommendedName>
</protein>
<dbReference type="InterPro" id="IPR036116">
    <property type="entry name" value="FN3_sf"/>
</dbReference>
<evidence type="ECO:0000256" key="10">
    <source>
        <dbReference type="ARBA" id="ARBA00023136"/>
    </source>
</evidence>
<dbReference type="SUPFAM" id="SSF48726">
    <property type="entry name" value="Immunoglobulin"/>
    <property type="match status" value="3"/>
</dbReference>
<reference evidence="22" key="1">
    <citation type="submission" date="2024-06" db="EMBL/GenBank/DDBJ databases">
        <authorList>
            <person name="Liu X."/>
            <person name="Lenzi L."/>
            <person name="Haldenby T S."/>
            <person name="Uol C."/>
        </authorList>
    </citation>
    <scope>NUCLEOTIDE SEQUENCE</scope>
</reference>
<dbReference type="PROSITE" id="PS50853">
    <property type="entry name" value="FN3"/>
    <property type="match status" value="3"/>
</dbReference>
<dbReference type="InterPro" id="IPR000242">
    <property type="entry name" value="PTP_cat"/>
</dbReference>
<evidence type="ECO:0000256" key="2">
    <source>
        <dbReference type="ARBA" id="ARBA00010504"/>
    </source>
</evidence>
<keyword evidence="10 17" id="KW-0472">Membrane</keyword>
<dbReference type="InterPro" id="IPR003599">
    <property type="entry name" value="Ig_sub"/>
</dbReference>
<comment type="caution">
    <text evidence="22">The sequence shown here is derived from an EMBL/GenBank/DDBJ whole genome shotgun (WGS) entry which is preliminary data.</text>
</comment>
<evidence type="ECO:0000313" key="22">
    <source>
        <dbReference type="EMBL" id="CAL5135162.1"/>
    </source>
</evidence>